<keyword evidence="4 7" id="KW-0862">Zinc</keyword>
<dbReference type="Pfam" id="PF26607">
    <property type="entry name" value="DUF8189"/>
    <property type="match status" value="1"/>
</dbReference>
<comment type="caution">
    <text evidence="9">The sequence shown here is derived from an EMBL/GenBank/DDBJ whole genome shotgun (WGS) entry which is preliminary data.</text>
</comment>
<dbReference type="SUPFAM" id="SSF55486">
    <property type="entry name" value="Metalloproteases ('zincins'), catalytic domain"/>
    <property type="match status" value="1"/>
</dbReference>
<evidence type="ECO:0000313" key="10">
    <source>
        <dbReference type="Proteomes" id="UP000030151"/>
    </source>
</evidence>
<keyword evidence="5" id="KW-0482">Metalloprotease</keyword>
<evidence type="ECO:0000256" key="5">
    <source>
        <dbReference type="ARBA" id="ARBA00023049"/>
    </source>
</evidence>
<evidence type="ECO:0000256" key="2">
    <source>
        <dbReference type="ARBA" id="ARBA00022723"/>
    </source>
</evidence>
<dbReference type="Proteomes" id="UP000030151">
    <property type="component" value="Unassembled WGS sequence"/>
</dbReference>
<evidence type="ECO:0000256" key="4">
    <source>
        <dbReference type="ARBA" id="ARBA00022833"/>
    </source>
</evidence>
<proteinExistence type="predicted"/>
<feature type="binding site" evidence="7">
    <location>
        <position position="238"/>
    </location>
    <ligand>
        <name>Zn(2+)</name>
        <dbReference type="ChEBI" id="CHEBI:29105"/>
        <label>2</label>
        <note>catalytic</note>
    </ligand>
</feature>
<protein>
    <submittedName>
        <fullName evidence="9">Peptidase M10 and peptidoglycan-binding domain protein</fullName>
    </submittedName>
</protein>
<accession>A0A014N9M3</accession>
<dbReference type="PANTHER" id="PTHR10201:SF323">
    <property type="entry name" value="MATRIX METALLOPROTEINASE-21"/>
    <property type="match status" value="1"/>
</dbReference>
<gene>
    <name evidence="9" type="ORF">X797_009629</name>
</gene>
<feature type="binding site" evidence="7">
    <location>
        <position position="244"/>
    </location>
    <ligand>
        <name>Zn(2+)</name>
        <dbReference type="ChEBI" id="CHEBI:29105"/>
        <label>2</label>
        <note>catalytic</note>
    </ligand>
</feature>
<keyword evidence="7" id="KW-0106">Calcium</keyword>
<dbReference type="Gene3D" id="3.40.390.10">
    <property type="entry name" value="Collagenase (Catalytic Domain)"/>
    <property type="match status" value="1"/>
</dbReference>
<dbReference type="InterPro" id="IPR024079">
    <property type="entry name" value="MetalloPept_cat_dom_sf"/>
</dbReference>
<feature type="domain" description="Peptidase metallopeptidase" evidence="8">
    <location>
        <begin position="111"/>
        <end position="279"/>
    </location>
</feature>
<keyword evidence="3" id="KW-0378">Hydrolase</keyword>
<feature type="binding site" evidence="7">
    <location>
        <position position="178"/>
    </location>
    <ligand>
        <name>Zn(2+)</name>
        <dbReference type="ChEBI" id="CHEBI:29105"/>
        <label>1</label>
    </ligand>
</feature>
<keyword evidence="2 7" id="KW-0479">Metal-binding</keyword>
<feature type="binding site" evidence="7">
    <location>
        <position position="234"/>
    </location>
    <ligand>
        <name>Zn(2+)</name>
        <dbReference type="ChEBI" id="CHEBI:29105"/>
        <label>2</label>
        <note>catalytic</note>
    </ligand>
</feature>
<evidence type="ECO:0000313" key="9">
    <source>
        <dbReference type="EMBL" id="EXU97347.1"/>
    </source>
</evidence>
<organism evidence="9 10">
    <name type="scientific">Metarhizium robertsii</name>
    <dbReference type="NCBI Taxonomy" id="568076"/>
    <lineage>
        <taxon>Eukaryota</taxon>
        <taxon>Fungi</taxon>
        <taxon>Dikarya</taxon>
        <taxon>Ascomycota</taxon>
        <taxon>Pezizomycotina</taxon>
        <taxon>Sordariomycetes</taxon>
        <taxon>Hypocreomycetidae</taxon>
        <taxon>Hypocreales</taxon>
        <taxon>Clavicipitaceae</taxon>
        <taxon>Metarhizium</taxon>
    </lineage>
</organism>
<keyword evidence="1" id="KW-0645">Protease</keyword>
<dbReference type="InterPro" id="IPR006026">
    <property type="entry name" value="Peptidase_Metallo"/>
</dbReference>
<feature type="binding site" description="in inhibited form" evidence="7">
    <location>
        <position position="98"/>
    </location>
    <ligand>
        <name>Zn(2+)</name>
        <dbReference type="ChEBI" id="CHEBI:29105"/>
        <label>2</label>
        <note>catalytic</note>
    </ligand>
</feature>
<feature type="binding site" evidence="7">
    <location>
        <position position="252"/>
    </location>
    <ligand>
        <name>Zn(2+)</name>
        <dbReference type="ChEBI" id="CHEBI:29105"/>
        <label>2</label>
        <note>catalytic</note>
    </ligand>
</feature>
<feature type="binding site" evidence="7">
    <location>
        <position position="190"/>
    </location>
    <ligand>
        <name>Zn(2+)</name>
        <dbReference type="ChEBI" id="CHEBI:29105"/>
        <label>1</label>
    </ligand>
</feature>
<dbReference type="InterPro" id="IPR058502">
    <property type="entry name" value="PLL-like_beta-prop"/>
</dbReference>
<evidence type="ECO:0000256" key="3">
    <source>
        <dbReference type="ARBA" id="ARBA00022801"/>
    </source>
</evidence>
<dbReference type="GO" id="GO:0004222">
    <property type="term" value="F:metalloendopeptidase activity"/>
    <property type="evidence" value="ECO:0007669"/>
    <property type="project" value="InterPro"/>
</dbReference>
<dbReference type="InterPro" id="IPR001818">
    <property type="entry name" value="Pept_M10_metallopeptidase"/>
</dbReference>
<evidence type="ECO:0000256" key="1">
    <source>
        <dbReference type="ARBA" id="ARBA00022670"/>
    </source>
</evidence>
<evidence type="ECO:0000256" key="7">
    <source>
        <dbReference type="PIRSR" id="PIRSR621190-2"/>
    </source>
</evidence>
<dbReference type="GO" id="GO:0031012">
    <property type="term" value="C:extracellular matrix"/>
    <property type="evidence" value="ECO:0007669"/>
    <property type="project" value="InterPro"/>
</dbReference>
<feature type="active site" evidence="6">
    <location>
        <position position="235"/>
    </location>
</feature>
<dbReference type="OrthoDB" id="406838at2759"/>
<dbReference type="SMART" id="SM00235">
    <property type="entry name" value="ZnMc"/>
    <property type="match status" value="1"/>
</dbReference>
<dbReference type="CDD" id="cd22954">
    <property type="entry name" value="PLL_lectin"/>
    <property type="match status" value="1"/>
</dbReference>
<feature type="binding site" evidence="7">
    <location>
        <position position="211"/>
    </location>
    <ligand>
        <name>Ca(2+)</name>
        <dbReference type="ChEBI" id="CHEBI:29108"/>
        <label>3</label>
    </ligand>
</feature>
<dbReference type="SUPFAM" id="SSF47090">
    <property type="entry name" value="PGBD-like"/>
    <property type="match status" value="1"/>
</dbReference>
<dbReference type="PRINTS" id="PR00138">
    <property type="entry name" value="MATRIXIN"/>
</dbReference>
<dbReference type="EMBL" id="JELW01000038">
    <property type="protein sequence ID" value="EXU97347.1"/>
    <property type="molecule type" value="Genomic_DNA"/>
</dbReference>
<reference evidence="9 10" key="1">
    <citation type="submission" date="2014-02" db="EMBL/GenBank/DDBJ databases">
        <title>The genome sequence of the entomopathogenic fungus Metarhizium robertsii ARSEF 2575.</title>
        <authorList>
            <person name="Giuliano Garisto Donzelli B."/>
            <person name="Roe B.A."/>
            <person name="Macmil S.L."/>
            <person name="Krasnoff S.B."/>
            <person name="Gibson D.M."/>
        </authorList>
    </citation>
    <scope>NUCLEOTIDE SEQUENCE [LARGE SCALE GENOMIC DNA]</scope>
    <source>
        <strain evidence="9 10">ARSEF 2575</strain>
    </source>
</reference>
<dbReference type="InterPro" id="IPR036365">
    <property type="entry name" value="PGBD-like_sf"/>
</dbReference>
<evidence type="ECO:0000259" key="8">
    <source>
        <dbReference type="SMART" id="SM00235"/>
    </source>
</evidence>
<dbReference type="InterPro" id="IPR002477">
    <property type="entry name" value="Peptidoglycan-bd-like"/>
</dbReference>
<sequence length="619" mass="68913">MGEVVVPGKEDQDYIPQPTEKQQKILSTPDFGIGDAVDASPVSGFLSAYGYLESQDADTGKVGENTIAALKDYQKFHKLKVDGKFGEKTRHLMAQRRCSFNDCSVASEVYVRGAWPDRTIVYAFGTLSQQVDKKKCMQAIQSAMATWAKEIPGLKFVENEAHRNHEVKIAFRKVPDTDCVETLEGGELAHASLPPGFGTKFPGMPKPVHFDETEVQWSLGKQQGKYDIESVALHEIGHLLGMLHNGNQESIMYPRVRPNKLARKLSEDDKTGIRRLYPAWKRVGGSFTSDPILVSWTTGTFTNLACIGGDGVLRHRYQREPYGTWHPAGENFEHLGGKLAGNVAAVTRAEEHVAFFARGQDGKCYSKWYSGGWSDWMSRGGDVQGDIAAVSWGHAGTRTDLFMRGADNAIHHKYYDGAAWTPGVETWTSLGGNTMGSPKAICWAAGRIDVFARSAADKSVLWKAWDGAKWVPEGTDWTSLGGTALEDVAVVSSRANHLYLFIRGADNTVYSKSYLDGKWEPSITEWGHHEEDFANEISSPISALAYNDYWDNFMYKRIMLAALSSNNMVRLKMFDGTKWRKWFYLGDKVMAGAPVLHPWRDNTPVVVARGTDGALWKWE</sequence>
<evidence type="ECO:0000256" key="6">
    <source>
        <dbReference type="PIRSR" id="PIRSR621190-1"/>
    </source>
</evidence>
<dbReference type="Pfam" id="PF00413">
    <property type="entry name" value="Peptidase_M10"/>
    <property type="match status" value="1"/>
</dbReference>
<name>A0A014N9M3_9HYPO</name>
<dbReference type="GO" id="GO:0008270">
    <property type="term" value="F:zinc ion binding"/>
    <property type="evidence" value="ECO:0007669"/>
    <property type="project" value="InterPro"/>
</dbReference>
<comment type="cofactor">
    <cofactor evidence="7">
        <name>Ca(2+)</name>
        <dbReference type="ChEBI" id="CHEBI:29108"/>
    </cofactor>
    <text evidence="7">Can bind about 5 Ca(2+) ions per subunit.</text>
</comment>
<dbReference type="AlphaFoldDB" id="A0A014N9M3"/>
<dbReference type="GO" id="GO:0006508">
    <property type="term" value="P:proteolysis"/>
    <property type="evidence" value="ECO:0007669"/>
    <property type="project" value="UniProtKB-KW"/>
</dbReference>
<comment type="cofactor">
    <cofactor evidence="7">
        <name>Zn(2+)</name>
        <dbReference type="ChEBI" id="CHEBI:29105"/>
    </cofactor>
    <text evidence="7">Binds 2 Zn(2+) ions per subunit.</text>
</comment>
<dbReference type="PANTHER" id="PTHR10201">
    <property type="entry name" value="MATRIX METALLOPROTEINASE"/>
    <property type="match status" value="1"/>
</dbReference>
<dbReference type="HOGENOM" id="CLU_441507_0_0_1"/>
<dbReference type="eggNOG" id="KOG1565">
    <property type="taxonomic scope" value="Eukaryota"/>
</dbReference>
<feature type="binding site" evidence="7">
    <location>
        <position position="214"/>
    </location>
    <ligand>
        <name>Ca(2+)</name>
        <dbReference type="ChEBI" id="CHEBI:29108"/>
        <label>3</label>
    </ligand>
</feature>
<dbReference type="Gene3D" id="2.120.10.70">
    <property type="entry name" value="Fucose-specific lectin"/>
    <property type="match status" value="1"/>
</dbReference>
<feature type="binding site" evidence="7">
    <location>
        <position position="209"/>
    </location>
    <ligand>
        <name>Zn(2+)</name>
        <dbReference type="ChEBI" id="CHEBI:29105"/>
        <label>1</label>
    </ligand>
</feature>
<feature type="binding site" evidence="7">
    <location>
        <position position="214"/>
    </location>
    <ligand>
        <name>Ca(2+)</name>
        <dbReference type="ChEBI" id="CHEBI:29108"/>
        <label>1</label>
    </ligand>
</feature>
<dbReference type="SUPFAM" id="SSF89372">
    <property type="entry name" value="Fucose-specific lectin"/>
    <property type="match status" value="2"/>
</dbReference>
<dbReference type="Pfam" id="PF01471">
    <property type="entry name" value="PG_binding_1"/>
    <property type="match status" value="1"/>
</dbReference>
<dbReference type="InterPro" id="IPR021190">
    <property type="entry name" value="Pept_M10A"/>
</dbReference>